<reference evidence="2 3" key="1">
    <citation type="submission" date="2017-04" db="EMBL/GenBank/DDBJ databases">
        <title>Kefir bacterial isolates.</title>
        <authorList>
            <person name="Kim Y."/>
            <person name="Blasche S."/>
            <person name="Patil K.R."/>
        </authorList>
    </citation>
    <scope>NUCLEOTIDE SEQUENCE [LARGE SCALE GENOMIC DNA]</scope>
    <source>
        <strain evidence="2 3">OG2</strain>
    </source>
</reference>
<name>A0A269ZGH3_9MICO</name>
<dbReference type="CDD" id="cd00093">
    <property type="entry name" value="HTH_XRE"/>
    <property type="match status" value="1"/>
</dbReference>
<feature type="domain" description="HTH cro/C1-type" evidence="1">
    <location>
        <begin position="13"/>
        <end position="87"/>
    </location>
</feature>
<dbReference type="SUPFAM" id="SSF47413">
    <property type="entry name" value="lambda repressor-like DNA-binding domains"/>
    <property type="match status" value="1"/>
</dbReference>
<evidence type="ECO:0000313" key="2">
    <source>
        <dbReference type="EMBL" id="PAK96739.1"/>
    </source>
</evidence>
<proteinExistence type="predicted"/>
<dbReference type="EMBL" id="NCWY01000002">
    <property type="protein sequence ID" value="PAK96739.1"/>
    <property type="molecule type" value="Genomic_DNA"/>
</dbReference>
<dbReference type="Gene3D" id="3.30.450.180">
    <property type="match status" value="1"/>
</dbReference>
<organism evidence="2 3">
    <name type="scientific">Brevibacterium casei</name>
    <dbReference type="NCBI Taxonomy" id="33889"/>
    <lineage>
        <taxon>Bacteria</taxon>
        <taxon>Bacillati</taxon>
        <taxon>Actinomycetota</taxon>
        <taxon>Actinomycetes</taxon>
        <taxon>Micrococcales</taxon>
        <taxon>Brevibacteriaceae</taxon>
        <taxon>Brevibacterium</taxon>
    </lineage>
</organism>
<protein>
    <submittedName>
        <fullName evidence="2">Transcriptional regulator</fullName>
    </submittedName>
</protein>
<evidence type="ECO:0000313" key="3">
    <source>
        <dbReference type="Proteomes" id="UP000216867"/>
    </source>
</evidence>
<gene>
    <name evidence="2" type="ORF">B8X04_02205</name>
</gene>
<dbReference type="InterPro" id="IPR001387">
    <property type="entry name" value="Cro/C1-type_HTH"/>
</dbReference>
<dbReference type="GO" id="GO:0003677">
    <property type="term" value="F:DNA binding"/>
    <property type="evidence" value="ECO:0007669"/>
    <property type="project" value="InterPro"/>
</dbReference>
<dbReference type="Proteomes" id="UP000216867">
    <property type="component" value="Unassembled WGS sequence"/>
</dbReference>
<dbReference type="Pfam" id="PF17765">
    <property type="entry name" value="MLTR_LBD"/>
    <property type="match status" value="1"/>
</dbReference>
<accession>A0A269ZGH3</accession>
<evidence type="ECO:0000259" key="1">
    <source>
        <dbReference type="SMART" id="SM00530"/>
    </source>
</evidence>
<comment type="caution">
    <text evidence="2">The sequence shown here is derived from an EMBL/GenBank/DDBJ whole genome shotgun (WGS) entry which is preliminary data.</text>
</comment>
<dbReference type="InterPro" id="IPR041413">
    <property type="entry name" value="MLTR_LBD"/>
</dbReference>
<dbReference type="Pfam" id="PF13560">
    <property type="entry name" value="HTH_31"/>
    <property type="match status" value="1"/>
</dbReference>
<dbReference type="Gene3D" id="1.10.260.40">
    <property type="entry name" value="lambda repressor-like DNA-binding domains"/>
    <property type="match status" value="1"/>
</dbReference>
<dbReference type="InterPro" id="IPR010982">
    <property type="entry name" value="Lambda_DNA-bd_dom_sf"/>
</dbReference>
<dbReference type="PANTHER" id="PTHR35010">
    <property type="entry name" value="BLL4672 PROTEIN-RELATED"/>
    <property type="match status" value="1"/>
</dbReference>
<dbReference type="GeneID" id="99774422"/>
<dbReference type="SMART" id="SM00530">
    <property type="entry name" value="HTH_XRE"/>
    <property type="match status" value="1"/>
</dbReference>
<dbReference type="PANTHER" id="PTHR35010:SF2">
    <property type="entry name" value="BLL4672 PROTEIN"/>
    <property type="match status" value="1"/>
</dbReference>
<sequence>MASSPQLAALGEFFRVRRGEVSPGSVPSHVVGSTGIRRVPGLRREEVAQLVAVSPDYYTRVEQGRLAPSDQVFAALCRVLSLTSEQTAYAEDLLAHARGHHSPAPGREAANGRLQLLLDQLRDLPAIVLGARMDILAWNPAAAALLMDFSQLPPHERNYVSMTFTVPQIRDLYEDWDTVARTCVGILRREAADNPDDPELASLVGRLSIADADFRRWWAEHRVAEQDFGDKVLNHPRAGRIRLQWDSFTYAGSTGQQLILWSAEAGTPDAAALADLV</sequence>
<dbReference type="RefSeq" id="WP_009376640.1">
    <property type="nucleotide sequence ID" value="NZ_CBDRLP010000004.1"/>
</dbReference>
<dbReference type="AlphaFoldDB" id="A0A269ZGH3"/>